<dbReference type="AlphaFoldDB" id="A0AAX4L4R1"/>
<sequence>MPWIIRILNNVNEEILKKFEEDIKEVQSQHYQEINTWNHHGIASKAETMRFDYESTLQKLDDLADLNLVDIVKLRVGNHPLQIGIGYTFDETVSNSQSMQNNLKM</sequence>
<proteinExistence type="predicted"/>
<dbReference type="Pfam" id="PF04693">
    <property type="entry name" value="DDE_Tnp_2"/>
    <property type="match status" value="1"/>
</dbReference>
<dbReference type="EMBL" id="CP146016">
    <property type="protein sequence ID" value="WWQ61648.1"/>
    <property type="molecule type" value="Genomic_DNA"/>
</dbReference>
<dbReference type="RefSeq" id="WP_338604306.1">
    <property type="nucleotide sequence ID" value="NZ_CP146016.1"/>
</dbReference>
<reference evidence="1 2" key="1">
    <citation type="submission" date="2024-02" db="EMBL/GenBank/DDBJ databases">
        <title>STSV induces naive adaptation in Sulfolobus.</title>
        <authorList>
            <person name="Xiang X."/>
            <person name="Song M."/>
        </authorList>
    </citation>
    <scope>NUCLEOTIDE SEQUENCE [LARGE SCALE GENOMIC DNA]</scope>
    <source>
        <strain evidence="1 2">RT2</strain>
    </source>
</reference>
<organism evidence="1 2">
    <name type="scientific">Sulfolobus tengchongensis</name>
    <dbReference type="NCBI Taxonomy" id="207809"/>
    <lineage>
        <taxon>Archaea</taxon>
        <taxon>Thermoproteota</taxon>
        <taxon>Thermoprotei</taxon>
        <taxon>Sulfolobales</taxon>
        <taxon>Sulfolobaceae</taxon>
        <taxon>Sulfolobus</taxon>
    </lineage>
</organism>
<name>A0AAX4L4R1_9CREN</name>
<dbReference type="GeneID" id="89336330"/>
<keyword evidence="2" id="KW-1185">Reference proteome</keyword>
<accession>A0AAX4L4R1</accession>
<protein>
    <submittedName>
        <fullName evidence="1">Uncharacterized protein</fullName>
    </submittedName>
</protein>
<dbReference type="InterPro" id="IPR006783">
    <property type="entry name" value="Transposase_ISC1217"/>
</dbReference>
<dbReference type="Proteomes" id="UP001432202">
    <property type="component" value="Chromosome"/>
</dbReference>
<evidence type="ECO:0000313" key="2">
    <source>
        <dbReference type="Proteomes" id="UP001432202"/>
    </source>
</evidence>
<evidence type="ECO:0000313" key="1">
    <source>
        <dbReference type="EMBL" id="WWQ61648.1"/>
    </source>
</evidence>
<gene>
    <name evidence="1" type="ORF">V6M85_06140</name>
</gene>